<evidence type="ECO:0000313" key="2">
    <source>
        <dbReference type="EMBL" id="RAK56943.1"/>
    </source>
</evidence>
<feature type="transmembrane region" description="Helical" evidence="1">
    <location>
        <begin position="35"/>
        <end position="55"/>
    </location>
</feature>
<evidence type="ECO:0000256" key="1">
    <source>
        <dbReference type="SAM" id="Phobius"/>
    </source>
</evidence>
<reference evidence="3" key="1">
    <citation type="submission" date="2018-05" db="EMBL/GenBank/DDBJ databases">
        <authorList>
            <person name="Li X."/>
        </authorList>
    </citation>
    <scope>NUCLEOTIDE SEQUENCE [LARGE SCALE GENOMIC DNA]</scope>
    <source>
        <strain evidence="3">YIM 73061</strain>
    </source>
</reference>
<dbReference type="OrthoDB" id="5295794at2"/>
<dbReference type="RefSeq" id="WP_111513395.1">
    <property type="nucleotide sequence ID" value="NZ_QFYR01000001.1"/>
</dbReference>
<gene>
    <name evidence="2" type="ORF">DJ018_02955</name>
</gene>
<keyword evidence="1" id="KW-0812">Transmembrane</keyword>
<protein>
    <submittedName>
        <fullName evidence="2">Uncharacterized protein</fullName>
    </submittedName>
</protein>
<evidence type="ECO:0000313" key="3">
    <source>
        <dbReference type="Proteomes" id="UP000249725"/>
    </source>
</evidence>
<comment type="caution">
    <text evidence="2">The sequence shown here is derived from an EMBL/GenBank/DDBJ whole genome shotgun (WGS) entry which is preliminary data.</text>
</comment>
<organism evidence="2 3">
    <name type="scientific">Phenylobacterium deserti</name>
    <dbReference type="NCBI Taxonomy" id="1914756"/>
    <lineage>
        <taxon>Bacteria</taxon>
        <taxon>Pseudomonadati</taxon>
        <taxon>Pseudomonadota</taxon>
        <taxon>Alphaproteobacteria</taxon>
        <taxon>Caulobacterales</taxon>
        <taxon>Caulobacteraceae</taxon>
        <taxon>Phenylobacterium</taxon>
    </lineage>
</organism>
<dbReference type="Pfam" id="PF19447">
    <property type="entry name" value="DUF5985"/>
    <property type="match status" value="1"/>
</dbReference>
<sequence length="90" mass="10143">MTAWAAPAVYLLCLATSTVCAGLLLRAWFRTRARLLLWTAIAFVLLALNNVFLVADRVFFPDYYLLPFRQITALAAIAVLIYGFIWEAES</sequence>
<feature type="transmembrane region" description="Helical" evidence="1">
    <location>
        <begin position="67"/>
        <end position="86"/>
    </location>
</feature>
<keyword evidence="1" id="KW-1133">Transmembrane helix</keyword>
<dbReference type="Proteomes" id="UP000249725">
    <property type="component" value="Unassembled WGS sequence"/>
</dbReference>
<name>A0A328APK9_9CAUL</name>
<accession>A0A328APK9</accession>
<dbReference type="AlphaFoldDB" id="A0A328APK9"/>
<feature type="transmembrane region" description="Helical" evidence="1">
    <location>
        <begin position="6"/>
        <end position="28"/>
    </location>
</feature>
<dbReference type="InterPro" id="IPR046027">
    <property type="entry name" value="DUF5985"/>
</dbReference>
<dbReference type="EMBL" id="QFYR01000001">
    <property type="protein sequence ID" value="RAK56943.1"/>
    <property type="molecule type" value="Genomic_DNA"/>
</dbReference>
<keyword evidence="3" id="KW-1185">Reference proteome</keyword>
<keyword evidence="1" id="KW-0472">Membrane</keyword>
<proteinExistence type="predicted"/>